<keyword evidence="10" id="KW-1185">Reference proteome</keyword>
<dbReference type="InterPro" id="IPR027267">
    <property type="entry name" value="AH/BAR_dom_sf"/>
</dbReference>
<reference evidence="8 10" key="2">
    <citation type="journal article" date="2013" name="Nature">
        <title>Insights into bilaterian evolution from three spiralian genomes.</title>
        <authorList>
            <person name="Simakov O."/>
            <person name="Marletaz F."/>
            <person name="Cho S.J."/>
            <person name="Edsinger-Gonzales E."/>
            <person name="Havlak P."/>
            <person name="Hellsten U."/>
            <person name="Kuo D.H."/>
            <person name="Larsson T."/>
            <person name="Lv J."/>
            <person name="Arendt D."/>
            <person name="Savage R."/>
            <person name="Osoegawa K."/>
            <person name="de Jong P."/>
            <person name="Grimwood J."/>
            <person name="Chapman J.A."/>
            <person name="Shapiro H."/>
            <person name="Aerts A."/>
            <person name="Otillar R.P."/>
            <person name="Terry A.Y."/>
            <person name="Boore J.L."/>
            <person name="Grigoriev I.V."/>
            <person name="Lindberg D.R."/>
            <person name="Seaver E.C."/>
            <person name="Weisblat D.A."/>
            <person name="Putnam N.H."/>
            <person name="Rokhsar D.S."/>
        </authorList>
    </citation>
    <scope>NUCLEOTIDE SEQUENCE</scope>
</reference>
<keyword evidence="4" id="KW-0472">Membrane</keyword>
<comment type="subcellular location">
    <subcellularLocation>
        <location evidence="1">Membrane</location>
        <location evidence="1">Clathrin-coated pit</location>
        <topology evidence="1">Peripheral membrane protein</topology>
        <orientation evidence="1">Cytoplasmic side</orientation>
    </subcellularLocation>
</comment>
<evidence type="ECO:0000256" key="4">
    <source>
        <dbReference type="ARBA" id="ARBA00023176"/>
    </source>
</evidence>
<dbReference type="GO" id="GO:0005905">
    <property type="term" value="C:clathrin-coated pit"/>
    <property type="evidence" value="ECO:0000318"/>
    <property type="project" value="GO_Central"/>
</dbReference>
<evidence type="ECO:0000313" key="9">
    <source>
        <dbReference type="EnsemblMetazoa" id="HelroP188529"/>
    </source>
</evidence>
<feature type="region of interest" description="Disordered" evidence="6">
    <location>
        <begin position="294"/>
        <end position="350"/>
    </location>
</feature>
<feature type="compositionally biased region" description="Low complexity" evidence="6">
    <location>
        <begin position="418"/>
        <end position="470"/>
    </location>
</feature>
<keyword evidence="3 5" id="KW-0175">Coiled coil</keyword>
<dbReference type="KEGG" id="hro:HELRODRAFT_188529"/>
<accession>T1FQ34</accession>
<dbReference type="GeneID" id="20210931"/>
<evidence type="ECO:0000256" key="1">
    <source>
        <dbReference type="ARBA" id="ARBA00004283"/>
    </source>
</evidence>
<dbReference type="InterPro" id="IPR054713">
    <property type="entry name" value="GMIP/FCHO2-like_FCH"/>
</dbReference>
<dbReference type="GO" id="GO:0048268">
    <property type="term" value="P:clathrin coat assembly"/>
    <property type="evidence" value="ECO:0000318"/>
    <property type="project" value="GO_Central"/>
</dbReference>
<dbReference type="AlphaFoldDB" id="T1FQ34"/>
<dbReference type="eggNOG" id="KOG2398">
    <property type="taxonomic scope" value="Eukaryota"/>
</dbReference>
<dbReference type="GO" id="GO:0005737">
    <property type="term" value="C:cytoplasm"/>
    <property type="evidence" value="ECO:0000318"/>
    <property type="project" value="GO_Central"/>
</dbReference>
<dbReference type="SUPFAM" id="SSF103657">
    <property type="entry name" value="BAR/IMD domain-like"/>
    <property type="match status" value="1"/>
</dbReference>
<proteinExistence type="predicted"/>
<evidence type="ECO:0000313" key="8">
    <source>
        <dbReference type="EMBL" id="ESO01945.1"/>
    </source>
</evidence>
<dbReference type="PROSITE" id="PS51072">
    <property type="entry name" value="MHD"/>
    <property type="match status" value="1"/>
</dbReference>
<dbReference type="HOGENOM" id="CLU_007107_0_0_1"/>
<protein>
    <recommendedName>
        <fullName evidence="7">MHD domain-containing protein</fullName>
    </recommendedName>
</protein>
<evidence type="ECO:0000259" key="7">
    <source>
        <dbReference type="PROSITE" id="PS51072"/>
    </source>
</evidence>
<gene>
    <name evidence="9" type="primary">20210931</name>
    <name evidence="8" type="ORF">HELRODRAFT_188529</name>
</gene>
<dbReference type="Pfam" id="PF10291">
    <property type="entry name" value="muHD"/>
    <property type="match status" value="1"/>
</dbReference>
<dbReference type="InterPro" id="IPR028565">
    <property type="entry name" value="MHD"/>
</dbReference>
<evidence type="ECO:0000256" key="2">
    <source>
        <dbReference type="ARBA" id="ARBA00022583"/>
    </source>
</evidence>
<dbReference type="Pfam" id="PF22699">
    <property type="entry name" value="GMIP-like_FCH"/>
    <property type="match status" value="1"/>
</dbReference>
<feature type="region of interest" description="Disordered" evidence="6">
    <location>
        <begin position="382"/>
        <end position="504"/>
    </location>
</feature>
<name>T1FQ34_HELRO</name>
<sequence>MKAGWVSSRELEEYIRESCTVEESYVKLQMKLAKMASNYGNRGSFGPFWQVLRVLAEELSSIHVQLMLSWQELIKDVHKYTLEQQKKQKELKDQEVSTVESVQLLQQTIQVLHKAKEAYHARFYECEKLRRESASQREMEKVEAKLKRANEEYRSLLEKYSNARKDYLLHMTASCKRFQDIEEKHLQQMKEFIDSFRKARDTHCSMLAQVQDQFRVGCCKLSVERLIEMIIQSKGTGTEQPGHIEFVEADISTLTSSLSVMDLDKKEPQNNDARIRNQLGGILGIPIMYRNHRKKNKEHADKDKDKSDALSKNTHLVDEEGYSIRPEIVHHNSRESYGSSSDNDSDNEGRMSKLKVEIKPLSSPTNSDNTANLKDIVQTFKIQDIPSRRTPISDTSRAGSQSLDSSMPSRPSDDLIDLDIFSSPSNTTSTSATGPLPSTRPSSSLSSSFSLTSTTVDPGSPTSPSSRLPILPTPPPPAHQRTHNRSLHSNVPLGATARPAGRNTPDVFRLLSSDRTDSLMSLTNIFPTQSTPSTSSNPPLTSFTPTHNFASRGPSPLTLAMSDNVPIAAAVTETTNAYFKGANYDKCQVRVTGSIVISFPGGIMRVFLDNPSPNVLSFSLKNVEKIDNIIMNKTLLNENEQQRSDNCRSYTFNMSALVDHLRKLSSITSNAPYFNVEIIKYQLKIVNPAVENIPLKLASYWKVEPNQCDFLLEYSYVGGCMRPPCLPLTSVQLALQLDTGDKDIEMHSIPSGLWSSESKRAIWRLQDISEMSENGCRGNIKAKFNVTSTASPHLNMAAVQFLCEGATLSGLEFELASTGYRLSLAKKRFCTGKYLSEIETINQPTNAS</sequence>
<dbReference type="EnsemblMetazoa" id="HelroT188529">
    <property type="protein sequence ID" value="HelroP188529"/>
    <property type="gene ID" value="HelroG188529"/>
</dbReference>
<dbReference type="OMA" id="NEYIHAW"/>
<dbReference type="Proteomes" id="UP000015101">
    <property type="component" value="Unassembled WGS sequence"/>
</dbReference>
<dbReference type="FunCoup" id="T1FQ34">
    <property type="interactions" value="976"/>
</dbReference>
<dbReference type="STRING" id="6412.T1FQ34"/>
<keyword evidence="4" id="KW-0168">Coated pit</keyword>
<dbReference type="CTD" id="20210931"/>
<dbReference type="PANTHER" id="PTHR23065:SF15">
    <property type="entry name" value="AT02057P"/>
    <property type="match status" value="1"/>
</dbReference>
<feature type="domain" description="MHD" evidence="7">
    <location>
        <begin position="564"/>
        <end position="837"/>
    </location>
</feature>
<dbReference type="Gene3D" id="1.20.1270.60">
    <property type="entry name" value="Arfaptin homology (AH) domain/BAR domain"/>
    <property type="match status" value="1"/>
</dbReference>
<dbReference type="EMBL" id="KB096742">
    <property type="protein sequence ID" value="ESO01945.1"/>
    <property type="molecule type" value="Genomic_DNA"/>
</dbReference>
<dbReference type="GO" id="GO:0005886">
    <property type="term" value="C:plasma membrane"/>
    <property type="evidence" value="ECO:0000318"/>
    <property type="project" value="GO_Central"/>
</dbReference>
<evidence type="ECO:0000256" key="5">
    <source>
        <dbReference type="SAM" id="Coils"/>
    </source>
</evidence>
<dbReference type="PANTHER" id="PTHR23065">
    <property type="entry name" value="PROLINE-SERINE-THREONINE PHOSPHATASE INTERACTING PROTEIN 1"/>
    <property type="match status" value="1"/>
</dbReference>
<dbReference type="InParanoid" id="T1FQ34"/>
<dbReference type="RefSeq" id="XP_009019353.1">
    <property type="nucleotide sequence ID" value="XM_009021105.1"/>
</dbReference>
<evidence type="ECO:0000313" key="10">
    <source>
        <dbReference type="Proteomes" id="UP000015101"/>
    </source>
</evidence>
<feature type="compositionally biased region" description="Low complexity" evidence="6">
    <location>
        <begin position="527"/>
        <end position="546"/>
    </location>
</feature>
<dbReference type="OrthoDB" id="5593455at2759"/>
<feature type="coiled-coil region" evidence="5">
    <location>
        <begin position="132"/>
        <end position="166"/>
    </location>
</feature>
<feature type="region of interest" description="Disordered" evidence="6">
    <location>
        <begin position="526"/>
        <end position="549"/>
    </location>
</feature>
<dbReference type="GO" id="GO:0030136">
    <property type="term" value="C:clathrin-coated vesicle"/>
    <property type="evidence" value="ECO:0000318"/>
    <property type="project" value="GO_Central"/>
</dbReference>
<feature type="compositionally biased region" description="Basic and acidic residues" evidence="6">
    <location>
        <begin position="298"/>
        <end position="309"/>
    </location>
</feature>
<feature type="compositionally biased region" description="Polar residues" evidence="6">
    <location>
        <begin position="390"/>
        <end position="409"/>
    </location>
</feature>
<reference evidence="10" key="1">
    <citation type="submission" date="2012-12" db="EMBL/GenBank/DDBJ databases">
        <authorList>
            <person name="Hellsten U."/>
            <person name="Grimwood J."/>
            <person name="Chapman J.A."/>
            <person name="Shapiro H."/>
            <person name="Aerts A."/>
            <person name="Otillar R.P."/>
            <person name="Terry A.Y."/>
            <person name="Boore J.L."/>
            <person name="Simakov O."/>
            <person name="Marletaz F."/>
            <person name="Cho S.-J."/>
            <person name="Edsinger-Gonzales E."/>
            <person name="Havlak P."/>
            <person name="Kuo D.-H."/>
            <person name="Larsson T."/>
            <person name="Lv J."/>
            <person name="Arendt D."/>
            <person name="Savage R."/>
            <person name="Osoegawa K."/>
            <person name="de Jong P."/>
            <person name="Lindberg D.R."/>
            <person name="Seaver E.C."/>
            <person name="Weisblat D.A."/>
            <person name="Putnam N.H."/>
            <person name="Grigoriev I.V."/>
            <person name="Rokhsar D.S."/>
        </authorList>
    </citation>
    <scope>NUCLEOTIDE SEQUENCE</scope>
</reference>
<evidence type="ECO:0000256" key="6">
    <source>
        <dbReference type="SAM" id="MobiDB-lite"/>
    </source>
</evidence>
<organism evidence="9 10">
    <name type="scientific">Helobdella robusta</name>
    <name type="common">Californian leech</name>
    <dbReference type="NCBI Taxonomy" id="6412"/>
    <lineage>
        <taxon>Eukaryota</taxon>
        <taxon>Metazoa</taxon>
        <taxon>Spiralia</taxon>
        <taxon>Lophotrochozoa</taxon>
        <taxon>Annelida</taxon>
        <taxon>Clitellata</taxon>
        <taxon>Hirudinea</taxon>
        <taxon>Rhynchobdellida</taxon>
        <taxon>Glossiphoniidae</taxon>
        <taxon>Helobdella</taxon>
    </lineage>
</organism>
<dbReference type="GO" id="GO:0072583">
    <property type="term" value="P:clathrin-dependent endocytosis"/>
    <property type="evidence" value="ECO:0000318"/>
    <property type="project" value="GO_Central"/>
</dbReference>
<evidence type="ECO:0000256" key="3">
    <source>
        <dbReference type="ARBA" id="ARBA00023054"/>
    </source>
</evidence>
<dbReference type="InterPro" id="IPR018808">
    <property type="entry name" value="Muniscin_C"/>
</dbReference>
<keyword evidence="2" id="KW-0254">Endocytosis</keyword>
<dbReference type="EMBL" id="AMQM01000757">
    <property type="status" value="NOT_ANNOTATED_CDS"/>
    <property type="molecule type" value="Genomic_DNA"/>
</dbReference>
<reference evidence="9" key="3">
    <citation type="submission" date="2015-06" db="UniProtKB">
        <authorList>
            <consortium name="EnsemblMetazoa"/>
        </authorList>
    </citation>
    <scope>IDENTIFICATION</scope>
</reference>